<evidence type="ECO:0000313" key="2">
    <source>
        <dbReference type="Proteomes" id="UP001153334"/>
    </source>
</evidence>
<evidence type="ECO:0000313" key="1">
    <source>
        <dbReference type="EMBL" id="KAJ8111708.1"/>
    </source>
</evidence>
<gene>
    <name evidence="1" type="ORF">ONZ43_g5557</name>
</gene>
<organism evidence="1 2">
    <name type="scientific">Nemania bipapillata</name>
    <dbReference type="NCBI Taxonomy" id="110536"/>
    <lineage>
        <taxon>Eukaryota</taxon>
        <taxon>Fungi</taxon>
        <taxon>Dikarya</taxon>
        <taxon>Ascomycota</taxon>
        <taxon>Pezizomycotina</taxon>
        <taxon>Sordariomycetes</taxon>
        <taxon>Xylariomycetidae</taxon>
        <taxon>Xylariales</taxon>
        <taxon>Xylariaceae</taxon>
        <taxon>Nemania</taxon>
    </lineage>
</organism>
<dbReference type="Proteomes" id="UP001153334">
    <property type="component" value="Unassembled WGS sequence"/>
</dbReference>
<accession>A0ACC2I951</accession>
<reference evidence="1" key="1">
    <citation type="submission" date="2022-11" db="EMBL/GenBank/DDBJ databases">
        <title>Genome Sequence of Nemania bipapillata.</title>
        <authorList>
            <person name="Buettner E."/>
        </authorList>
    </citation>
    <scope>NUCLEOTIDE SEQUENCE</scope>
    <source>
        <strain evidence="1">CP14</strain>
    </source>
</reference>
<name>A0ACC2I951_9PEZI</name>
<keyword evidence="2" id="KW-1185">Reference proteome</keyword>
<proteinExistence type="predicted"/>
<protein>
    <submittedName>
        <fullName evidence="1">Uncharacterized protein</fullName>
    </submittedName>
</protein>
<sequence>MNNDLSQGNNYNYHQGVNDHPMGNFAMDGGYSMNGFGEQSNHAEQFADYEPAGDLQFNGLYMNGADGQGYGHDGQHDEHNNESDGF</sequence>
<dbReference type="EMBL" id="JAPESX010001750">
    <property type="protein sequence ID" value="KAJ8111708.1"/>
    <property type="molecule type" value="Genomic_DNA"/>
</dbReference>
<comment type="caution">
    <text evidence="1">The sequence shown here is derived from an EMBL/GenBank/DDBJ whole genome shotgun (WGS) entry which is preliminary data.</text>
</comment>